<dbReference type="PANTHER" id="PTHR28018">
    <property type="entry name" value="RESPIRATORY SUPERCOMPLEX FACTOR 2, MITOCHONDRIAL"/>
    <property type="match status" value="1"/>
</dbReference>
<evidence type="ECO:0000256" key="2">
    <source>
        <dbReference type="ARBA" id="ARBA00022692"/>
    </source>
</evidence>
<keyword evidence="2 5" id="KW-0812">Transmembrane</keyword>
<reference evidence="7 8" key="1">
    <citation type="submission" date="2024-10" db="EMBL/GenBank/DDBJ databases">
        <title>Updated reference genomes for cyclostephanoid diatoms.</title>
        <authorList>
            <person name="Roberts W.R."/>
            <person name="Alverson A.J."/>
        </authorList>
    </citation>
    <scope>NUCLEOTIDE SEQUENCE [LARGE SCALE GENOMIC DNA]</scope>
    <source>
        <strain evidence="7 8">AJA228-03</strain>
    </source>
</reference>
<evidence type="ECO:0000313" key="8">
    <source>
        <dbReference type="Proteomes" id="UP001530377"/>
    </source>
</evidence>
<evidence type="ECO:0000313" key="7">
    <source>
        <dbReference type="EMBL" id="KAL3826430.1"/>
    </source>
</evidence>
<dbReference type="InterPro" id="IPR040153">
    <property type="entry name" value="Rcf2"/>
</dbReference>
<organism evidence="7 8">
    <name type="scientific">Cyclostephanos tholiformis</name>
    <dbReference type="NCBI Taxonomy" id="382380"/>
    <lineage>
        <taxon>Eukaryota</taxon>
        <taxon>Sar</taxon>
        <taxon>Stramenopiles</taxon>
        <taxon>Ochrophyta</taxon>
        <taxon>Bacillariophyta</taxon>
        <taxon>Coscinodiscophyceae</taxon>
        <taxon>Thalassiosirophycidae</taxon>
        <taxon>Stephanodiscales</taxon>
        <taxon>Stephanodiscaceae</taxon>
        <taxon>Cyclostephanos</taxon>
    </lineage>
</organism>
<name>A0ABD3SPB0_9STRA</name>
<keyword evidence="3 5" id="KW-1133">Transmembrane helix</keyword>
<evidence type="ECO:0000256" key="1">
    <source>
        <dbReference type="ARBA" id="ARBA00004173"/>
    </source>
</evidence>
<sequence length="308" mass="35017">MPSLTPQQHADETAWGATKEGITCGGLALIPSALAVYTAMKYSPKFVKATNWQSRTAMAIMPPFFVFIAAAELNLVHSMQSMASTAEHSRQMAEWSQHQDSDEHRKNLQRMTTQKLLGLPGMMSEGGISTRSDADHERRIEAKFRESVVNSGVRVVPGHSLGFHHKVANFWQENPFKILAAIGVPTVLYIFKGRDGQQHLQTQMKIMHTRVIGQFAVISMLLSLMSFKEYMDRSGKFITEEDVEARVAQMQQSRAELLMRLKKDREETEKVAEMRRKAHETDLEHGVETDLKLNEAKKLRRMHEKIQL</sequence>
<evidence type="ECO:0000256" key="3">
    <source>
        <dbReference type="ARBA" id="ARBA00022989"/>
    </source>
</evidence>
<comment type="caution">
    <text evidence="7">The sequence shown here is derived from an EMBL/GenBank/DDBJ whole genome shotgun (WGS) entry which is preliminary data.</text>
</comment>
<keyword evidence="4 5" id="KW-0472">Membrane</keyword>
<comment type="subcellular location">
    <subcellularLocation>
        <location evidence="1">Mitochondrion</location>
    </subcellularLocation>
</comment>
<dbReference type="InterPro" id="IPR007667">
    <property type="entry name" value="Hypoxia_induced_domain"/>
</dbReference>
<dbReference type="EMBL" id="JALLPB020000021">
    <property type="protein sequence ID" value="KAL3826430.1"/>
    <property type="molecule type" value="Genomic_DNA"/>
</dbReference>
<evidence type="ECO:0000256" key="5">
    <source>
        <dbReference type="SAM" id="Phobius"/>
    </source>
</evidence>
<dbReference type="PANTHER" id="PTHR28018:SF3">
    <property type="entry name" value="RESPIRATORY SUPERCOMPLEX FACTOR 2, MITOCHONDRIAL"/>
    <property type="match status" value="1"/>
</dbReference>
<protein>
    <recommendedName>
        <fullName evidence="6">HIG1 domain-containing protein</fullName>
    </recommendedName>
</protein>
<feature type="transmembrane region" description="Helical" evidence="5">
    <location>
        <begin position="211"/>
        <end position="227"/>
    </location>
</feature>
<accession>A0ABD3SPB0</accession>
<evidence type="ECO:0000256" key="4">
    <source>
        <dbReference type="ARBA" id="ARBA00023136"/>
    </source>
</evidence>
<feature type="transmembrane region" description="Helical" evidence="5">
    <location>
        <begin position="21"/>
        <end position="40"/>
    </location>
</feature>
<feature type="transmembrane region" description="Helical" evidence="5">
    <location>
        <begin position="174"/>
        <end position="191"/>
    </location>
</feature>
<evidence type="ECO:0000259" key="6">
    <source>
        <dbReference type="PROSITE" id="PS51503"/>
    </source>
</evidence>
<dbReference type="Pfam" id="PF04588">
    <property type="entry name" value="HIG_1_N"/>
    <property type="match status" value="1"/>
</dbReference>
<gene>
    <name evidence="7" type="ORF">ACHAXA_011239</name>
</gene>
<proteinExistence type="predicted"/>
<feature type="domain" description="HIG1" evidence="6">
    <location>
        <begin position="148"/>
        <end position="239"/>
    </location>
</feature>
<dbReference type="Proteomes" id="UP001530377">
    <property type="component" value="Unassembled WGS sequence"/>
</dbReference>
<dbReference type="PROSITE" id="PS51503">
    <property type="entry name" value="HIG1"/>
    <property type="match status" value="1"/>
</dbReference>
<dbReference type="GO" id="GO:0005739">
    <property type="term" value="C:mitochondrion"/>
    <property type="evidence" value="ECO:0007669"/>
    <property type="project" value="UniProtKB-SubCell"/>
</dbReference>
<feature type="transmembrane region" description="Helical" evidence="5">
    <location>
        <begin position="60"/>
        <end position="76"/>
    </location>
</feature>
<keyword evidence="8" id="KW-1185">Reference proteome</keyword>
<dbReference type="AlphaFoldDB" id="A0ABD3SPB0"/>